<name>A0ABQ0AG61_9RHOB</name>
<organism evidence="11 12">
    <name type="scientific">Pseudophaeobacter arcticus</name>
    <dbReference type="NCBI Taxonomy" id="385492"/>
    <lineage>
        <taxon>Bacteria</taxon>
        <taxon>Pseudomonadati</taxon>
        <taxon>Pseudomonadota</taxon>
        <taxon>Alphaproteobacteria</taxon>
        <taxon>Rhodobacterales</taxon>
        <taxon>Paracoccaceae</taxon>
        <taxon>Pseudophaeobacter</taxon>
    </lineage>
</organism>
<keyword evidence="7 10" id="KW-0283">Flagellar rotation</keyword>
<evidence type="ECO:0000256" key="5">
    <source>
        <dbReference type="ARBA" id="ARBA00022500"/>
    </source>
</evidence>
<accession>A0ABQ0AG61</accession>
<evidence type="ECO:0000313" key="11">
    <source>
        <dbReference type="EMBL" id="GAA6194870.1"/>
    </source>
</evidence>
<evidence type="ECO:0000256" key="8">
    <source>
        <dbReference type="ARBA" id="ARBA00022989"/>
    </source>
</evidence>
<keyword evidence="8 10" id="KW-1133">Transmembrane helix</keyword>
<comment type="subcellular location">
    <subcellularLocation>
        <location evidence="10">Cell inner membrane</location>
    </subcellularLocation>
    <subcellularLocation>
        <location evidence="2">Cell membrane</location>
        <topology evidence="2">Single-pass membrane protein</topology>
    </subcellularLocation>
</comment>
<keyword evidence="4" id="KW-1003">Cell membrane</keyword>
<keyword evidence="12" id="KW-1185">Reference proteome</keyword>
<evidence type="ECO:0000256" key="6">
    <source>
        <dbReference type="ARBA" id="ARBA00022692"/>
    </source>
</evidence>
<keyword evidence="10" id="KW-0997">Cell inner membrane</keyword>
<comment type="caution">
    <text evidence="11">The sequence shown here is derived from an EMBL/GenBank/DDBJ whole genome shotgun (WGS) entry which is preliminary data.</text>
</comment>
<comment type="function">
    <text evidence="1 10">Controls the rotational direction of flagella during chemotaxis.</text>
</comment>
<keyword evidence="11" id="KW-0966">Cell projection</keyword>
<keyword evidence="11" id="KW-0282">Flagellum</keyword>
<dbReference type="PANTHER" id="PTHR35091:SF2">
    <property type="entry name" value="FLAGELLAR PROTEIN FLIL"/>
    <property type="match status" value="1"/>
</dbReference>
<comment type="similarity">
    <text evidence="3 10">Belongs to the FliL family.</text>
</comment>
<evidence type="ECO:0000256" key="7">
    <source>
        <dbReference type="ARBA" id="ARBA00022779"/>
    </source>
</evidence>
<evidence type="ECO:0000256" key="2">
    <source>
        <dbReference type="ARBA" id="ARBA00004162"/>
    </source>
</evidence>
<dbReference type="Pfam" id="PF03748">
    <property type="entry name" value="FliL"/>
    <property type="match status" value="1"/>
</dbReference>
<keyword evidence="6 10" id="KW-0812">Transmembrane</keyword>
<dbReference type="InterPro" id="IPR005503">
    <property type="entry name" value="FliL"/>
</dbReference>
<evidence type="ECO:0000256" key="4">
    <source>
        <dbReference type="ARBA" id="ARBA00022475"/>
    </source>
</evidence>
<feature type="transmembrane region" description="Helical" evidence="10">
    <location>
        <begin position="30"/>
        <end position="50"/>
    </location>
</feature>
<keyword evidence="5 10" id="KW-0145">Chemotaxis</keyword>
<gene>
    <name evidence="11" type="ORF">NBRC116598_03140</name>
</gene>
<sequence>MKALHDVLGKAMTDAVVNAEEDAPGKKSKLPLIIGVVLALAGGGGGFFAVSSGLLPFGQSAESEETHAAVEAPEGVDSGETAEDIAKLAFIEMEPIVITLRKASGIKHLRFNAQLEVDALHQAEVEKVLPRVVDVLNSYLRALELEDLSDPMALPRLRAQMLRRINIATGQGRVRDLLIMEFVLN</sequence>
<protein>
    <recommendedName>
        <fullName evidence="10">Flagellar protein FliL</fullName>
    </recommendedName>
</protein>
<evidence type="ECO:0000313" key="12">
    <source>
        <dbReference type="Proteomes" id="UP001441944"/>
    </source>
</evidence>
<dbReference type="Proteomes" id="UP001441944">
    <property type="component" value="Unassembled WGS sequence"/>
</dbReference>
<evidence type="ECO:0000256" key="9">
    <source>
        <dbReference type="ARBA" id="ARBA00023136"/>
    </source>
</evidence>
<evidence type="ECO:0000256" key="1">
    <source>
        <dbReference type="ARBA" id="ARBA00002254"/>
    </source>
</evidence>
<keyword evidence="11" id="KW-0969">Cilium</keyword>
<evidence type="ECO:0000256" key="3">
    <source>
        <dbReference type="ARBA" id="ARBA00008281"/>
    </source>
</evidence>
<dbReference type="PANTHER" id="PTHR35091">
    <property type="entry name" value="FLAGELLAR PROTEIN FLIL"/>
    <property type="match status" value="1"/>
</dbReference>
<reference evidence="11 12" key="1">
    <citation type="submission" date="2024-04" db="EMBL/GenBank/DDBJ databases">
        <title>Draft genome sequence of Pseudophaeobacter arcticus NBRC 116598.</title>
        <authorList>
            <person name="Miyakawa T."/>
            <person name="Kusuya Y."/>
            <person name="Miura T."/>
        </authorList>
    </citation>
    <scope>NUCLEOTIDE SEQUENCE [LARGE SCALE GENOMIC DNA]</scope>
    <source>
        <strain evidence="11 12">SU-CL00105</strain>
    </source>
</reference>
<dbReference type="EMBL" id="BAABWU010000001">
    <property type="protein sequence ID" value="GAA6194870.1"/>
    <property type="molecule type" value="Genomic_DNA"/>
</dbReference>
<keyword evidence="9 10" id="KW-0472">Membrane</keyword>
<evidence type="ECO:0000256" key="10">
    <source>
        <dbReference type="RuleBase" id="RU364125"/>
    </source>
</evidence>
<proteinExistence type="inferred from homology"/>